<name>A0A256G984_9HYPH</name>
<proteinExistence type="predicted"/>
<gene>
    <name evidence="1" type="ORF">CEV34_3689</name>
</gene>
<sequence>MKMQEIIAVLGSTDEVLAAELTATGASAAELAEALAWLNADEALVNEGRRPPSGKVADLIDILEAADQRDAD</sequence>
<reference evidence="1 2" key="1">
    <citation type="submission" date="2017-07" db="EMBL/GenBank/DDBJ databases">
        <title>Phylogenetic study on the rhizospheric bacterium Ochrobactrum sp. A44.</title>
        <authorList>
            <person name="Krzyzanowska D.M."/>
            <person name="Ossowicki A."/>
            <person name="Rajewska M."/>
            <person name="Maciag T."/>
            <person name="Kaczynski Z."/>
            <person name="Czerwicka M."/>
            <person name="Jafra S."/>
        </authorList>
    </citation>
    <scope>NUCLEOTIDE SEQUENCE [LARGE SCALE GENOMIC DNA]</scope>
    <source>
        <strain evidence="1 2">CCUG 30717</strain>
    </source>
</reference>
<dbReference type="RefSeq" id="WP_094544160.1">
    <property type="nucleotide sequence ID" value="NZ_JBHEEM010000005.1"/>
</dbReference>
<accession>A0A256G984</accession>
<organism evidence="1 2">
    <name type="scientific">Brucella pseudogrignonensis</name>
    <dbReference type="NCBI Taxonomy" id="419475"/>
    <lineage>
        <taxon>Bacteria</taxon>
        <taxon>Pseudomonadati</taxon>
        <taxon>Pseudomonadota</taxon>
        <taxon>Alphaproteobacteria</taxon>
        <taxon>Hyphomicrobiales</taxon>
        <taxon>Brucellaceae</taxon>
        <taxon>Brucella/Ochrobactrum group</taxon>
        <taxon>Brucella</taxon>
    </lineage>
</organism>
<evidence type="ECO:0000313" key="2">
    <source>
        <dbReference type="Proteomes" id="UP000216188"/>
    </source>
</evidence>
<keyword evidence="2" id="KW-1185">Reference proteome</keyword>
<dbReference type="Proteomes" id="UP000216188">
    <property type="component" value="Unassembled WGS sequence"/>
</dbReference>
<dbReference type="AlphaFoldDB" id="A0A256G984"/>
<comment type="caution">
    <text evidence="1">The sequence shown here is derived from an EMBL/GenBank/DDBJ whole genome shotgun (WGS) entry which is preliminary data.</text>
</comment>
<evidence type="ECO:0000313" key="1">
    <source>
        <dbReference type="EMBL" id="OYR23685.1"/>
    </source>
</evidence>
<protein>
    <submittedName>
        <fullName evidence="1">Uncharacterized protein</fullName>
    </submittedName>
</protein>
<dbReference type="EMBL" id="NNRM01000039">
    <property type="protein sequence ID" value="OYR23685.1"/>
    <property type="molecule type" value="Genomic_DNA"/>
</dbReference>